<dbReference type="AlphaFoldDB" id="A0A2S8BN61"/>
<protein>
    <submittedName>
        <fullName evidence="1">Uncharacterized protein</fullName>
    </submittedName>
</protein>
<sequence length="54" mass="5739">MARSRIIHSCRVADNTATRSPACTPWAIKPNAVERIWATAAAAVTSVQAPSTKC</sequence>
<evidence type="ECO:0000313" key="1">
    <source>
        <dbReference type="EMBL" id="PQM48122.1"/>
    </source>
</evidence>
<accession>A0A2S8BN61</accession>
<gene>
    <name evidence="1" type="ORF">C1Y40_01664</name>
</gene>
<reference evidence="1 2" key="1">
    <citation type="journal article" date="2017" name="Int. J. Syst. Evol. Microbiol.">
        <title>Mycobacterium talmoniae sp. nov., a slowly growing mycobacterium isolated from human respiratory samples.</title>
        <authorList>
            <person name="Davidson R.M."/>
            <person name="DeGroote M.A."/>
            <person name="Marola J.L."/>
            <person name="Buss S."/>
            <person name="Jones V."/>
            <person name="McNeil M.R."/>
            <person name="Freifeld A.G."/>
            <person name="Elaine Epperson L."/>
            <person name="Hasan N.A."/>
            <person name="Jackson M."/>
            <person name="Iwen P.C."/>
            <person name="Salfinger M."/>
            <person name="Strong M."/>
        </authorList>
    </citation>
    <scope>NUCLEOTIDE SEQUENCE [LARGE SCALE GENOMIC DNA]</scope>
    <source>
        <strain evidence="1 2">ATCC BAA-2683</strain>
    </source>
</reference>
<evidence type="ECO:0000313" key="2">
    <source>
        <dbReference type="Proteomes" id="UP000238296"/>
    </source>
</evidence>
<organism evidence="1 2">
    <name type="scientific">Mycobacterium talmoniae</name>
    <dbReference type="NCBI Taxonomy" id="1858794"/>
    <lineage>
        <taxon>Bacteria</taxon>
        <taxon>Bacillati</taxon>
        <taxon>Actinomycetota</taxon>
        <taxon>Actinomycetes</taxon>
        <taxon>Mycobacteriales</taxon>
        <taxon>Mycobacteriaceae</taxon>
        <taxon>Mycobacterium</taxon>
    </lineage>
</organism>
<dbReference type="EMBL" id="PPEA01000238">
    <property type="protein sequence ID" value="PQM48122.1"/>
    <property type="molecule type" value="Genomic_DNA"/>
</dbReference>
<comment type="caution">
    <text evidence="1">The sequence shown here is derived from an EMBL/GenBank/DDBJ whole genome shotgun (WGS) entry which is preliminary data.</text>
</comment>
<dbReference type="Proteomes" id="UP000238296">
    <property type="component" value="Unassembled WGS sequence"/>
</dbReference>
<name>A0A2S8BN61_9MYCO</name>
<proteinExistence type="predicted"/>